<sequence length="222" mass="24968">MSQTVNILIVDDHQFIIQGYKNVINLFPDKSFTFNFIEASDCKSGYDTIVNASQPFDIAFLDVSMPEYPEKNIHTGEDLAKLLIETMPSCKIALLTMHSESLKVQSIIEEINPVGLVIKNDLTFDSMILALTSIIQGETYYSDSVIKFLNNQQKEKVYVDVIDRQILHYLNKGINYDDIPLYITISSSSVKTRKENMKDLLGISGTDDATLVAVAKDRGMLL</sequence>
<dbReference type="GO" id="GO:0000160">
    <property type="term" value="P:phosphorelay signal transduction system"/>
    <property type="evidence" value="ECO:0007669"/>
    <property type="project" value="InterPro"/>
</dbReference>
<protein>
    <submittedName>
        <fullName evidence="3">Response regulator transcription factor</fullName>
    </submittedName>
</protein>
<dbReference type="InterPro" id="IPR051015">
    <property type="entry name" value="EvgA-like"/>
</dbReference>
<gene>
    <name evidence="3" type="ORF">EQG61_01710</name>
</gene>
<feature type="modified residue" description="4-aspartylphosphate" evidence="1">
    <location>
        <position position="62"/>
    </location>
</feature>
<dbReference type="AlphaFoldDB" id="A0A4Q1KBE0"/>
<keyword evidence="1" id="KW-0597">Phosphoprotein</keyword>
<dbReference type="Gene3D" id="3.40.50.2300">
    <property type="match status" value="1"/>
</dbReference>
<evidence type="ECO:0000313" key="4">
    <source>
        <dbReference type="Proteomes" id="UP000289857"/>
    </source>
</evidence>
<dbReference type="PANTHER" id="PTHR45566">
    <property type="entry name" value="HTH-TYPE TRANSCRIPTIONAL REGULATOR YHJB-RELATED"/>
    <property type="match status" value="1"/>
</dbReference>
<organism evidence="3 4">
    <name type="scientific">Flavobacterium stagni</name>
    <dbReference type="NCBI Taxonomy" id="2506421"/>
    <lineage>
        <taxon>Bacteria</taxon>
        <taxon>Pseudomonadati</taxon>
        <taxon>Bacteroidota</taxon>
        <taxon>Flavobacteriia</taxon>
        <taxon>Flavobacteriales</taxon>
        <taxon>Flavobacteriaceae</taxon>
        <taxon>Flavobacterium</taxon>
    </lineage>
</organism>
<evidence type="ECO:0000259" key="2">
    <source>
        <dbReference type="PROSITE" id="PS50110"/>
    </source>
</evidence>
<reference evidence="4" key="1">
    <citation type="submission" date="2019-01" db="EMBL/GenBank/DDBJ databases">
        <title>Cytophagaceae bacterium strain CAR-16.</title>
        <authorList>
            <person name="Chen W.-M."/>
        </authorList>
    </citation>
    <scope>NUCLEOTIDE SEQUENCE [LARGE SCALE GENOMIC DNA]</scope>
    <source>
        <strain evidence="4">WWJ-16</strain>
    </source>
</reference>
<dbReference type="RefSeq" id="WP_129460140.1">
    <property type="nucleotide sequence ID" value="NZ_SBKN01000001.1"/>
</dbReference>
<dbReference type="Proteomes" id="UP000289857">
    <property type="component" value="Unassembled WGS sequence"/>
</dbReference>
<dbReference type="InterPro" id="IPR001789">
    <property type="entry name" value="Sig_transdc_resp-reg_receiver"/>
</dbReference>
<feature type="domain" description="Response regulatory" evidence="2">
    <location>
        <begin position="6"/>
        <end position="135"/>
    </location>
</feature>
<comment type="caution">
    <text evidence="3">The sequence shown here is derived from an EMBL/GenBank/DDBJ whole genome shotgun (WGS) entry which is preliminary data.</text>
</comment>
<keyword evidence="4" id="KW-1185">Reference proteome</keyword>
<dbReference type="OrthoDB" id="651456at2"/>
<dbReference type="Pfam" id="PF00072">
    <property type="entry name" value="Response_reg"/>
    <property type="match status" value="1"/>
</dbReference>
<accession>A0A4Q1KBE0</accession>
<dbReference type="PROSITE" id="PS50110">
    <property type="entry name" value="RESPONSE_REGULATORY"/>
    <property type="match status" value="1"/>
</dbReference>
<proteinExistence type="predicted"/>
<dbReference type="PANTHER" id="PTHR45566:SF1">
    <property type="entry name" value="HTH-TYPE TRANSCRIPTIONAL REGULATOR YHJB-RELATED"/>
    <property type="match status" value="1"/>
</dbReference>
<name>A0A4Q1KBE0_9FLAO</name>
<evidence type="ECO:0000256" key="1">
    <source>
        <dbReference type="PROSITE-ProRule" id="PRU00169"/>
    </source>
</evidence>
<dbReference type="SUPFAM" id="SSF52172">
    <property type="entry name" value="CheY-like"/>
    <property type="match status" value="1"/>
</dbReference>
<dbReference type="EMBL" id="SBKN01000001">
    <property type="protein sequence ID" value="RXR24177.1"/>
    <property type="molecule type" value="Genomic_DNA"/>
</dbReference>
<dbReference type="InterPro" id="IPR011006">
    <property type="entry name" value="CheY-like_superfamily"/>
</dbReference>
<evidence type="ECO:0000313" key="3">
    <source>
        <dbReference type="EMBL" id="RXR24177.1"/>
    </source>
</evidence>